<feature type="transmembrane region" description="Helical" evidence="11">
    <location>
        <begin position="175"/>
        <end position="199"/>
    </location>
</feature>
<organism evidence="14 15">
    <name type="scientific">Salarias fasciatus</name>
    <name type="common">Jewelled blenny</name>
    <name type="synonym">Blennius fasciatus</name>
    <dbReference type="NCBI Taxonomy" id="181472"/>
    <lineage>
        <taxon>Eukaryota</taxon>
        <taxon>Metazoa</taxon>
        <taxon>Chordata</taxon>
        <taxon>Craniata</taxon>
        <taxon>Vertebrata</taxon>
        <taxon>Euteleostomi</taxon>
        <taxon>Actinopterygii</taxon>
        <taxon>Neopterygii</taxon>
        <taxon>Teleostei</taxon>
        <taxon>Neoteleostei</taxon>
        <taxon>Acanthomorphata</taxon>
        <taxon>Ovalentaria</taxon>
        <taxon>Blenniimorphae</taxon>
        <taxon>Blenniiformes</taxon>
        <taxon>Blennioidei</taxon>
        <taxon>Blenniidae</taxon>
        <taxon>Salariinae</taxon>
        <taxon>Salarias</taxon>
    </lineage>
</organism>
<evidence type="ECO:0000313" key="14">
    <source>
        <dbReference type="Ensembl" id="ENSSFAP00005056782.1"/>
    </source>
</evidence>
<evidence type="ECO:0000256" key="3">
    <source>
        <dbReference type="ARBA" id="ARBA00022475"/>
    </source>
</evidence>
<dbReference type="PANTHER" id="PTHR11984:SF3">
    <property type="entry name" value="GAP JUNCTION DELTA-4 PROTEIN"/>
    <property type="match status" value="1"/>
</dbReference>
<evidence type="ECO:0000256" key="7">
    <source>
        <dbReference type="ARBA" id="ARBA00022989"/>
    </source>
</evidence>
<keyword evidence="8 11" id="KW-0472">Membrane</keyword>
<dbReference type="GO" id="GO:0005243">
    <property type="term" value="F:gap junction channel activity"/>
    <property type="evidence" value="ECO:0007669"/>
    <property type="project" value="TreeGrafter"/>
</dbReference>
<dbReference type="OMA" id="YEAPCTS"/>
<name>A0A672JUE3_SALFA</name>
<evidence type="ECO:0000259" key="13">
    <source>
        <dbReference type="SMART" id="SM01089"/>
    </source>
</evidence>
<dbReference type="PRINTS" id="PR00206">
    <property type="entry name" value="CONNEXIN"/>
</dbReference>
<evidence type="ECO:0000256" key="6">
    <source>
        <dbReference type="ARBA" id="ARBA00022949"/>
    </source>
</evidence>
<feature type="compositionally biased region" description="Polar residues" evidence="10">
    <location>
        <begin position="230"/>
        <end position="244"/>
    </location>
</feature>
<dbReference type="GO" id="GO:0005922">
    <property type="term" value="C:connexin complex"/>
    <property type="evidence" value="ECO:0007669"/>
    <property type="project" value="InterPro"/>
</dbReference>
<protein>
    <recommendedName>
        <fullName evidence="9">Gap junction protein</fullName>
    </recommendedName>
</protein>
<evidence type="ECO:0000313" key="15">
    <source>
        <dbReference type="Proteomes" id="UP000472267"/>
    </source>
</evidence>
<dbReference type="SMART" id="SM01089">
    <property type="entry name" value="Connexin_CCC"/>
    <property type="match status" value="1"/>
</dbReference>
<feature type="domain" description="Connexin N-terminal" evidence="12">
    <location>
        <begin position="43"/>
        <end position="76"/>
    </location>
</feature>
<keyword evidence="4 9" id="KW-0812">Transmembrane</keyword>
<evidence type="ECO:0000256" key="4">
    <source>
        <dbReference type="ARBA" id="ARBA00022692"/>
    </source>
</evidence>
<evidence type="ECO:0000259" key="12">
    <source>
        <dbReference type="SMART" id="SM00037"/>
    </source>
</evidence>
<dbReference type="PROSITE" id="PS00408">
    <property type="entry name" value="CONNEXINS_2"/>
    <property type="match status" value="1"/>
</dbReference>
<dbReference type="Gene3D" id="1.20.1440.80">
    <property type="entry name" value="Gap junction channel protein cysteine-rich domain"/>
    <property type="match status" value="1"/>
</dbReference>
<evidence type="ECO:0000256" key="8">
    <source>
        <dbReference type="ARBA" id="ARBA00023136"/>
    </source>
</evidence>
<dbReference type="Ensembl" id="ENSSFAT00005058501.1">
    <property type="protein sequence ID" value="ENSSFAP00005056782.1"/>
    <property type="gene ID" value="ENSSFAG00005026816.1"/>
</dbReference>
<reference evidence="14" key="2">
    <citation type="submission" date="2025-08" db="UniProtKB">
        <authorList>
            <consortium name="Ensembl"/>
        </authorList>
    </citation>
    <scope>IDENTIFICATION</scope>
</reference>
<comment type="subunit">
    <text evidence="9">A connexon is composed of a hexamer of connexins.</text>
</comment>
<dbReference type="InterPro" id="IPR000500">
    <property type="entry name" value="Connexin"/>
</dbReference>
<comment type="similarity">
    <text evidence="9">Belongs to the connexin family.</text>
</comment>
<comment type="subcellular location">
    <subcellularLocation>
        <location evidence="1">Cell junction</location>
        <location evidence="1">Gap junction</location>
    </subcellularLocation>
    <subcellularLocation>
        <location evidence="2 9">Cell membrane</location>
        <topology evidence="2 9">Multi-pass membrane protein</topology>
    </subcellularLocation>
</comment>
<evidence type="ECO:0000256" key="11">
    <source>
        <dbReference type="SAM" id="Phobius"/>
    </source>
</evidence>
<accession>A0A672JUE3</accession>
<feature type="transmembrane region" description="Helical" evidence="11">
    <location>
        <begin position="117"/>
        <end position="139"/>
    </location>
</feature>
<evidence type="ECO:0000256" key="2">
    <source>
        <dbReference type="ARBA" id="ARBA00004651"/>
    </source>
</evidence>
<feature type="domain" description="Connexin cysteine-rich" evidence="13">
    <location>
        <begin position="128"/>
        <end position="194"/>
    </location>
</feature>
<dbReference type="GO" id="GO:0007267">
    <property type="term" value="P:cell-cell signaling"/>
    <property type="evidence" value="ECO:0007669"/>
    <property type="project" value="TreeGrafter"/>
</dbReference>
<dbReference type="InterPro" id="IPR019570">
    <property type="entry name" value="Connexin_CCC"/>
</dbReference>
<dbReference type="AlphaFoldDB" id="A0A672JUE3"/>
<dbReference type="Pfam" id="PF00029">
    <property type="entry name" value="Connexin"/>
    <property type="match status" value="2"/>
</dbReference>
<dbReference type="PROSITE" id="PS00407">
    <property type="entry name" value="CONNEXINS_1"/>
    <property type="match status" value="1"/>
</dbReference>
<dbReference type="Proteomes" id="UP000472267">
    <property type="component" value="Chromosome 18"/>
</dbReference>
<comment type="function">
    <text evidence="9">One gap junction consists of a cluster of closely packed pairs of transmembrane channels, the connexons, through which materials of low MW diffuse from one cell to a neighboring cell.</text>
</comment>
<feature type="transmembrane region" description="Helical" evidence="11">
    <location>
        <begin position="78"/>
        <end position="97"/>
    </location>
</feature>
<dbReference type="InterPro" id="IPR013092">
    <property type="entry name" value="Connexin_N"/>
</dbReference>
<evidence type="ECO:0000256" key="5">
    <source>
        <dbReference type="ARBA" id="ARBA00022868"/>
    </source>
</evidence>
<feature type="compositionally biased region" description="Basic and acidic residues" evidence="10">
    <location>
        <begin position="266"/>
        <end position="277"/>
    </location>
</feature>
<proteinExistence type="inferred from homology"/>
<feature type="compositionally biased region" description="Low complexity" evidence="10">
    <location>
        <begin position="280"/>
        <end position="295"/>
    </location>
</feature>
<reference evidence="14" key="3">
    <citation type="submission" date="2025-09" db="UniProtKB">
        <authorList>
            <consortium name="Ensembl"/>
        </authorList>
    </citation>
    <scope>IDENTIFICATION</scope>
</reference>
<keyword evidence="7 11" id="KW-1133">Transmembrane helix</keyword>
<keyword evidence="15" id="KW-1185">Reference proteome</keyword>
<dbReference type="InParanoid" id="A0A672JUE3"/>
<evidence type="ECO:0000256" key="10">
    <source>
        <dbReference type="SAM" id="MobiDB-lite"/>
    </source>
</evidence>
<dbReference type="InterPro" id="IPR038359">
    <property type="entry name" value="Connexin_N_sf"/>
</dbReference>
<sequence>QEKFCCFFSFLNLTGHLSSVAGKAWWVLMLALRSLLLLLAGFTLFSDEQQRFVCNTIQPGCSNVCFDVFAPVSVLRLWFFQLVFLSLPHFVFATYVVHKVLEVSLPRDWGLPRFYCAYFLVVILRILLEAIFTAGQFFLIGSSVPKSFFCYEAPCTSGVECYVSRPTEKTFMINFMLGVACLSILLSLVDLVGCLKAIARCRRKKELLMEEMSKGEQSSVFTAATDDTDVQLTKRMSPTGSSKMNGLRDEKPNGEKTNGGATLGERNPESNDGKADTFRSPAAASAPAPAHFVPHSHSRAPLSWRYDGGTSPNPKATTLLGVTKPDQDAPAGTNGGQTDSSECQDKRAWV</sequence>
<dbReference type="InterPro" id="IPR017990">
    <property type="entry name" value="Connexin_CS"/>
</dbReference>
<keyword evidence="3" id="KW-1003">Cell membrane</keyword>
<dbReference type="SMART" id="SM00037">
    <property type="entry name" value="CNX"/>
    <property type="match status" value="1"/>
</dbReference>
<keyword evidence="6" id="KW-0965">Cell junction</keyword>
<keyword evidence="5 9" id="KW-0303">Gap junction</keyword>
<evidence type="ECO:0000256" key="1">
    <source>
        <dbReference type="ARBA" id="ARBA00004610"/>
    </source>
</evidence>
<evidence type="ECO:0000256" key="9">
    <source>
        <dbReference type="RuleBase" id="RU000630"/>
    </source>
</evidence>
<reference evidence="14" key="1">
    <citation type="submission" date="2019-06" db="EMBL/GenBank/DDBJ databases">
        <authorList>
            <consortium name="Wellcome Sanger Institute Data Sharing"/>
        </authorList>
    </citation>
    <scope>NUCLEOTIDE SEQUENCE [LARGE SCALE GENOMIC DNA]</scope>
</reference>
<feature type="region of interest" description="Disordered" evidence="10">
    <location>
        <begin position="219"/>
        <end position="350"/>
    </location>
</feature>
<dbReference type="PANTHER" id="PTHR11984">
    <property type="entry name" value="CONNEXIN"/>
    <property type="match status" value="1"/>
</dbReference>